<dbReference type="Proteomes" id="UP000717624">
    <property type="component" value="Unassembled WGS sequence"/>
</dbReference>
<proteinExistence type="inferred from homology"/>
<dbReference type="GO" id="GO:0032196">
    <property type="term" value="P:transposition"/>
    <property type="evidence" value="ECO:0007669"/>
    <property type="project" value="UniProtKB-KW"/>
</dbReference>
<evidence type="ECO:0000313" key="7">
    <source>
        <dbReference type="Proteomes" id="UP000717624"/>
    </source>
</evidence>
<evidence type="ECO:0000259" key="5">
    <source>
        <dbReference type="PROSITE" id="PS50531"/>
    </source>
</evidence>
<dbReference type="PANTHER" id="PTHR35004:SF6">
    <property type="entry name" value="TRANSPOSASE"/>
    <property type="match status" value="1"/>
</dbReference>
<dbReference type="PROSITE" id="PS50531">
    <property type="entry name" value="HTH_IS21"/>
    <property type="match status" value="1"/>
</dbReference>
<keyword evidence="3" id="KW-0238">DNA-binding</keyword>
<evidence type="ECO:0000256" key="4">
    <source>
        <dbReference type="ARBA" id="ARBA00023172"/>
    </source>
</evidence>
<feature type="domain" description="HTH IS21-type" evidence="5">
    <location>
        <begin position="5"/>
        <end position="67"/>
    </location>
</feature>
<evidence type="ECO:0000313" key="6">
    <source>
        <dbReference type="EMBL" id="MBM7591547.1"/>
    </source>
</evidence>
<keyword evidence="4" id="KW-0233">DNA recombination</keyword>
<dbReference type="PANTHER" id="PTHR35004">
    <property type="entry name" value="TRANSPOSASE RV3428C-RELATED"/>
    <property type="match status" value="1"/>
</dbReference>
<dbReference type="InterPro" id="IPR017894">
    <property type="entry name" value="HTH_IS21_transposase_type"/>
</dbReference>
<sequence>MVKNGEFFVIKDMRQKGMTITQISNELGRDRKTIRKWLIEPEAKSYKRKPSEKTILEPFKNYIRQRMQEGCLNAVVLLEEIKAQGYSGGITTLRMFMKPIRPTVVSKATERFETPPGKQAQVDWGTFRVDWMGQKKRIYAFVMILGYSRMMYVEFTEDEKLETLKGCHIRAMEYFGE</sequence>
<protein>
    <submittedName>
        <fullName evidence="6">Transposase</fullName>
    </submittedName>
</protein>
<comment type="similarity">
    <text evidence="1">Belongs to the transposase IS21/IS408/IS1162 family.</text>
</comment>
<keyword evidence="2" id="KW-0815">Transposition</keyword>
<reference evidence="6" key="1">
    <citation type="submission" date="2021-01" db="EMBL/GenBank/DDBJ databases">
        <title>Genomic Encyclopedia of Type Strains, Phase IV (KMG-IV): sequencing the most valuable type-strain genomes for metagenomic binning, comparative biology and taxonomic classification.</title>
        <authorList>
            <person name="Goeker M."/>
        </authorList>
    </citation>
    <scope>NUCLEOTIDE SEQUENCE</scope>
    <source>
        <strain evidence="6">DSM 25523</strain>
    </source>
</reference>
<comment type="caution">
    <text evidence="6">The sequence shown here is derived from an EMBL/GenBank/DDBJ whole genome shotgun (WGS) entry which is preliminary data.</text>
</comment>
<evidence type="ECO:0000256" key="1">
    <source>
        <dbReference type="ARBA" id="ARBA00009277"/>
    </source>
</evidence>
<evidence type="ECO:0000256" key="2">
    <source>
        <dbReference type="ARBA" id="ARBA00022578"/>
    </source>
</evidence>
<dbReference type="GO" id="GO:0003677">
    <property type="term" value="F:DNA binding"/>
    <property type="evidence" value="ECO:0007669"/>
    <property type="project" value="UniProtKB-KW"/>
</dbReference>
<dbReference type="Gene3D" id="1.10.10.60">
    <property type="entry name" value="Homeodomain-like"/>
    <property type="match status" value="1"/>
</dbReference>
<evidence type="ECO:0000256" key="3">
    <source>
        <dbReference type="ARBA" id="ARBA00023125"/>
    </source>
</evidence>
<dbReference type="AlphaFoldDB" id="A0A938XWN0"/>
<gene>
    <name evidence="6" type="ORF">JOD01_003198</name>
</gene>
<dbReference type="GO" id="GO:0006310">
    <property type="term" value="P:DNA recombination"/>
    <property type="evidence" value="ECO:0007669"/>
    <property type="project" value="UniProtKB-KW"/>
</dbReference>
<name>A0A938XWN0_9BACL</name>
<dbReference type="RefSeq" id="WP_239565491.1">
    <property type="nucleotide sequence ID" value="NZ_BAABIN010000019.1"/>
</dbReference>
<keyword evidence="7" id="KW-1185">Reference proteome</keyword>
<organism evidence="6 7">
    <name type="scientific">Brevibacillus fulvus</name>
    <dbReference type="NCBI Taxonomy" id="1125967"/>
    <lineage>
        <taxon>Bacteria</taxon>
        <taxon>Bacillati</taxon>
        <taxon>Bacillota</taxon>
        <taxon>Bacilli</taxon>
        <taxon>Bacillales</taxon>
        <taxon>Paenibacillaceae</taxon>
        <taxon>Brevibacillus</taxon>
    </lineage>
</organism>
<accession>A0A938XWN0</accession>
<dbReference type="EMBL" id="JAFBEB010000012">
    <property type="protein sequence ID" value="MBM7591547.1"/>
    <property type="molecule type" value="Genomic_DNA"/>
</dbReference>